<dbReference type="InterPro" id="IPR020904">
    <property type="entry name" value="Sc_DH/Rdtase_CS"/>
</dbReference>
<dbReference type="EMBL" id="JAUSVK010000001">
    <property type="protein sequence ID" value="MDQ0392069.1"/>
    <property type="molecule type" value="Genomic_DNA"/>
</dbReference>
<evidence type="ECO:0000256" key="2">
    <source>
        <dbReference type="ARBA" id="ARBA00023002"/>
    </source>
</evidence>
<evidence type="ECO:0000313" key="5">
    <source>
        <dbReference type="Proteomes" id="UP001237448"/>
    </source>
</evidence>
<dbReference type="InterPro" id="IPR002347">
    <property type="entry name" value="SDR_fam"/>
</dbReference>
<dbReference type="PANTHER" id="PTHR43639:SF1">
    <property type="entry name" value="SHORT-CHAIN DEHYDROGENASE_REDUCTASE FAMILY PROTEIN"/>
    <property type="match status" value="1"/>
</dbReference>
<dbReference type="PROSITE" id="PS00061">
    <property type="entry name" value="ADH_SHORT"/>
    <property type="match status" value="1"/>
</dbReference>
<accession>A0ABU0FD39</accession>
<dbReference type="PANTHER" id="PTHR43639">
    <property type="entry name" value="OXIDOREDUCTASE, SHORT-CHAIN DEHYDROGENASE/REDUCTASE FAMILY (AFU_ORTHOLOGUE AFUA_5G02870)"/>
    <property type="match status" value="1"/>
</dbReference>
<keyword evidence="2" id="KW-0560">Oxidoreductase</keyword>
<comment type="caution">
    <text evidence="4">The sequence shown here is derived from an EMBL/GenBank/DDBJ whole genome shotgun (WGS) entry which is preliminary data.</text>
</comment>
<evidence type="ECO:0000256" key="1">
    <source>
        <dbReference type="ARBA" id="ARBA00006484"/>
    </source>
</evidence>
<dbReference type="InterPro" id="IPR036291">
    <property type="entry name" value="NAD(P)-bd_dom_sf"/>
</dbReference>
<dbReference type="RefSeq" id="WP_307425378.1">
    <property type="nucleotide sequence ID" value="NZ_JAUSVK010000001.1"/>
</dbReference>
<dbReference type="PRINTS" id="PR00080">
    <property type="entry name" value="SDRFAMILY"/>
</dbReference>
<dbReference type="PRINTS" id="PR00081">
    <property type="entry name" value="GDHRDH"/>
</dbReference>
<dbReference type="Pfam" id="PF13561">
    <property type="entry name" value="adh_short_C2"/>
    <property type="match status" value="1"/>
</dbReference>
<dbReference type="CDD" id="cd05233">
    <property type="entry name" value="SDR_c"/>
    <property type="match status" value="1"/>
</dbReference>
<dbReference type="SMART" id="SM00822">
    <property type="entry name" value="PKS_KR"/>
    <property type="match status" value="1"/>
</dbReference>
<protein>
    <submittedName>
        <fullName evidence="4">NAD(P)-dependent dehydrogenase (Short-subunit alcohol dehydrogenase family)</fullName>
    </submittedName>
</protein>
<sequence length="257" mass="27382">MEPSETTRYASLRARAVLVTGGGSGIGAALVRAFCEQGARVGFLDIAAAPSESLVRAIAGDGLPPPVFMPCDLRDIDALRQAVAAMKTAIGPISVLVNNAAHDERHDWADVTPAYWDERFAVNLRHQFFAAQAVIDDMKADGGGSIINFTSTSWMVGVGGMAAYTAAKSGVIGLTRSLARDLGPFGIRCNAVAPGWVMTERQVSLWLTPESEKRLLEDQCLKFKLVPEDMAPLTLFLAADDSRAITSQTFVADAGLL</sequence>
<dbReference type="Proteomes" id="UP001237448">
    <property type="component" value="Unassembled WGS sequence"/>
</dbReference>
<dbReference type="SUPFAM" id="SSF51735">
    <property type="entry name" value="NAD(P)-binding Rossmann-fold domains"/>
    <property type="match status" value="1"/>
</dbReference>
<comment type="similarity">
    <text evidence="1">Belongs to the short-chain dehydrogenases/reductases (SDR) family.</text>
</comment>
<dbReference type="Gene3D" id="3.40.50.720">
    <property type="entry name" value="NAD(P)-binding Rossmann-like Domain"/>
    <property type="match status" value="1"/>
</dbReference>
<dbReference type="InterPro" id="IPR057326">
    <property type="entry name" value="KR_dom"/>
</dbReference>
<keyword evidence="5" id="KW-1185">Reference proteome</keyword>
<feature type="domain" description="Ketoreductase" evidence="3">
    <location>
        <begin position="15"/>
        <end position="196"/>
    </location>
</feature>
<evidence type="ECO:0000313" key="4">
    <source>
        <dbReference type="EMBL" id="MDQ0392069.1"/>
    </source>
</evidence>
<reference evidence="4 5" key="1">
    <citation type="submission" date="2023-07" db="EMBL/GenBank/DDBJ databases">
        <title>Genomic Encyclopedia of Type Strains, Phase IV (KMG-IV): sequencing the most valuable type-strain genomes for metagenomic binning, comparative biology and taxonomic classification.</title>
        <authorList>
            <person name="Goeker M."/>
        </authorList>
    </citation>
    <scope>NUCLEOTIDE SEQUENCE [LARGE SCALE GENOMIC DNA]</scope>
    <source>
        <strain evidence="4 5">DSM 5896</strain>
    </source>
</reference>
<gene>
    <name evidence="4" type="ORF">J3R73_001861</name>
</gene>
<name>A0ABU0FD39_9HYPH</name>
<evidence type="ECO:0000259" key="3">
    <source>
        <dbReference type="SMART" id="SM00822"/>
    </source>
</evidence>
<proteinExistence type="inferred from homology"/>
<organism evidence="4 5">
    <name type="scientific">Labrys monachus</name>
    <dbReference type="NCBI Taxonomy" id="217067"/>
    <lineage>
        <taxon>Bacteria</taxon>
        <taxon>Pseudomonadati</taxon>
        <taxon>Pseudomonadota</taxon>
        <taxon>Alphaproteobacteria</taxon>
        <taxon>Hyphomicrobiales</taxon>
        <taxon>Xanthobacteraceae</taxon>
        <taxon>Labrys</taxon>
    </lineage>
</organism>